<accession>A0A7J0F6K5</accession>
<keyword evidence="2" id="KW-1185">Reference proteome</keyword>
<name>A0A7J0F6K5_9ERIC</name>
<comment type="caution">
    <text evidence="1">The sequence shown here is derived from an EMBL/GenBank/DDBJ whole genome shotgun (WGS) entry which is preliminary data.</text>
</comment>
<reference evidence="1 2" key="1">
    <citation type="submission" date="2019-07" db="EMBL/GenBank/DDBJ databases">
        <title>De Novo Assembly of kiwifruit Actinidia rufa.</title>
        <authorList>
            <person name="Sugita-Konishi S."/>
            <person name="Sato K."/>
            <person name="Mori E."/>
            <person name="Abe Y."/>
            <person name="Kisaki G."/>
            <person name="Hamano K."/>
            <person name="Suezawa K."/>
            <person name="Otani M."/>
            <person name="Fukuda T."/>
            <person name="Manabe T."/>
            <person name="Gomi K."/>
            <person name="Tabuchi M."/>
            <person name="Akimitsu K."/>
            <person name="Kataoka I."/>
        </authorList>
    </citation>
    <scope>NUCLEOTIDE SEQUENCE [LARGE SCALE GENOMIC DNA]</scope>
    <source>
        <strain evidence="2">cv. Fuchu</strain>
    </source>
</reference>
<dbReference type="PANTHER" id="PTHR33511">
    <property type="entry name" value="OS06G0632400 PROTEIN"/>
    <property type="match status" value="1"/>
</dbReference>
<dbReference type="EMBL" id="BJWL01000009">
    <property type="protein sequence ID" value="GFY94338.1"/>
    <property type="molecule type" value="Genomic_DNA"/>
</dbReference>
<sequence>MGGNNRQQKKSSSRFSFFNIFKAKRSSKVVEDNSWDDSVRYYKVWPSDEDRGRYVAEPDIDRKATIFIDKIRTQYVAEHDSQASN</sequence>
<gene>
    <name evidence="1" type="ORF">Acr_09g0007840</name>
</gene>
<evidence type="ECO:0000313" key="1">
    <source>
        <dbReference type="EMBL" id="GFY94338.1"/>
    </source>
</evidence>
<dbReference type="Proteomes" id="UP000585474">
    <property type="component" value="Unassembled WGS sequence"/>
</dbReference>
<dbReference type="OrthoDB" id="654716at2759"/>
<proteinExistence type="predicted"/>
<evidence type="ECO:0000313" key="2">
    <source>
        <dbReference type="Proteomes" id="UP000585474"/>
    </source>
</evidence>
<protein>
    <submittedName>
        <fullName evidence="1">Uncharacterized protein</fullName>
    </submittedName>
</protein>
<dbReference type="AlphaFoldDB" id="A0A7J0F6K5"/>
<organism evidence="1 2">
    <name type="scientific">Actinidia rufa</name>
    <dbReference type="NCBI Taxonomy" id="165716"/>
    <lineage>
        <taxon>Eukaryota</taxon>
        <taxon>Viridiplantae</taxon>
        <taxon>Streptophyta</taxon>
        <taxon>Embryophyta</taxon>
        <taxon>Tracheophyta</taxon>
        <taxon>Spermatophyta</taxon>
        <taxon>Magnoliopsida</taxon>
        <taxon>eudicotyledons</taxon>
        <taxon>Gunneridae</taxon>
        <taxon>Pentapetalae</taxon>
        <taxon>asterids</taxon>
        <taxon>Ericales</taxon>
        <taxon>Actinidiaceae</taxon>
        <taxon>Actinidia</taxon>
    </lineage>
</organism>